<comment type="similarity">
    <text evidence="1">Belongs to the universal stress protein A family.</text>
</comment>
<evidence type="ECO:0000256" key="4">
    <source>
        <dbReference type="SAM" id="MobiDB-lite"/>
    </source>
</evidence>
<sequence>MDQSPIVVGVDGSAASAAALRWGVAEAERLRLPVEAVFAVPEERRDEGEIDPDALLTALIQTAVPPTWRRRQPLSHRVSRGEPASVLTEQSRRASFLVLGRRRGRDPLRTSTTSRCLRNAACPVAVVPANIPELGVPTAGESSAQAYGGVGDRPVGDVMTPNVPGVDAGSGVDVALRLMVGAGVHHLPVMEHDHCVGLLSETDAVWHLASWSVHDRPPTARDLVREPPPVVPSDHTVREAATALLLSGGDAVLVADEGRIVGLLTSDEVATLLAEEPTEPEAQKAPRSPATPSPPAPEGDDRDAR</sequence>
<dbReference type="InterPro" id="IPR051462">
    <property type="entry name" value="CBS_domain-containing"/>
</dbReference>
<dbReference type="Pfam" id="PF00571">
    <property type="entry name" value="CBS"/>
    <property type="match status" value="2"/>
</dbReference>
<evidence type="ECO:0000256" key="2">
    <source>
        <dbReference type="ARBA" id="ARBA00022737"/>
    </source>
</evidence>
<dbReference type="RefSeq" id="WP_192752866.1">
    <property type="nucleotide sequence ID" value="NZ_BAABJL010000142.1"/>
</dbReference>
<dbReference type="EMBL" id="JADBEM010000001">
    <property type="protein sequence ID" value="MBE1609260.1"/>
    <property type="molecule type" value="Genomic_DNA"/>
</dbReference>
<dbReference type="PRINTS" id="PR01438">
    <property type="entry name" value="UNVRSLSTRESS"/>
</dbReference>
<dbReference type="Gene3D" id="3.10.580.10">
    <property type="entry name" value="CBS-domain"/>
    <property type="match status" value="1"/>
</dbReference>
<keyword evidence="7" id="KW-1185">Reference proteome</keyword>
<evidence type="ECO:0000313" key="6">
    <source>
        <dbReference type="EMBL" id="MBE1609260.1"/>
    </source>
</evidence>
<dbReference type="SUPFAM" id="SSF54631">
    <property type="entry name" value="CBS-domain pair"/>
    <property type="match status" value="1"/>
</dbReference>
<evidence type="ECO:0000313" key="7">
    <source>
        <dbReference type="Proteomes" id="UP000638648"/>
    </source>
</evidence>
<dbReference type="SMART" id="SM00116">
    <property type="entry name" value="CBS"/>
    <property type="match status" value="2"/>
</dbReference>
<name>A0A927MYG3_9ACTN</name>
<dbReference type="Gene3D" id="3.40.50.620">
    <property type="entry name" value="HUPs"/>
    <property type="match status" value="1"/>
</dbReference>
<dbReference type="SUPFAM" id="SSF52402">
    <property type="entry name" value="Adenine nucleotide alpha hydrolases-like"/>
    <property type="match status" value="1"/>
</dbReference>
<feature type="region of interest" description="Disordered" evidence="4">
    <location>
        <begin position="271"/>
        <end position="305"/>
    </location>
</feature>
<reference evidence="6" key="1">
    <citation type="submission" date="2020-10" db="EMBL/GenBank/DDBJ databases">
        <title>Sequencing the genomes of 1000 actinobacteria strains.</title>
        <authorList>
            <person name="Klenk H.-P."/>
        </authorList>
    </citation>
    <scope>NUCLEOTIDE SEQUENCE</scope>
    <source>
        <strain evidence="6">DSM 45354</strain>
    </source>
</reference>
<comment type="caution">
    <text evidence="6">The sequence shown here is derived from an EMBL/GenBank/DDBJ whole genome shotgun (WGS) entry which is preliminary data.</text>
</comment>
<evidence type="ECO:0000256" key="1">
    <source>
        <dbReference type="ARBA" id="ARBA00008791"/>
    </source>
</evidence>
<feature type="domain" description="CBS" evidence="5">
    <location>
        <begin position="223"/>
        <end position="281"/>
    </location>
</feature>
<dbReference type="PROSITE" id="PS51371">
    <property type="entry name" value="CBS"/>
    <property type="match status" value="2"/>
</dbReference>
<dbReference type="Proteomes" id="UP000638648">
    <property type="component" value="Unassembled WGS sequence"/>
</dbReference>
<dbReference type="PANTHER" id="PTHR48108">
    <property type="entry name" value="CBS DOMAIN-CONTAINING PROTEIN CBSX2, CHLOROPLASTIC"/>
    <property type="match status" value="1"/>
</dbReference>
<dbReference type="InterPro" id="IPR006015">
    <property type="entry name" value="Universal_stress_UspA"/>
</dbReference>
<proteinExistence type="inferred from homology"/>
<evidence type="ECO:0000259" key="5">
    <source>
        <dbReference type="PROSITE" id="PS51371"/>
    </source>
</evidence>
<organism evidence="6 7">
    <name type="scientific">Actinopolymorpha pittospori</name>
    <dbReference type="NCBI Taxonomy" id="648752"/>
    <lineage>
        <taxon>Bacteria</taxon>
        <taxon>Bacillati</taxon>
        <taxon>Actinomycetota</taxon>
        <taxon>Actinomycetes</taxon>
        <taxon>Propionibacteriales</taxon>
        <taxon>Actinopolymorphaceae</taxon>
        <taxon>Actinopolymorpha</taxon>
    </lineage>
</organism>
<keyword evidence="3" id="KW-0129">CBS domain</keyword>
<dbReference type="AlphaFoldDB" id="A0A927MYG3"/>
<feature type="domain" description="CBS" evidence="5">
    <location>
        <begin position="159"/>
        <end position="216"/>
    </location>
</feature>
<gene>
    <name evidence="6" type="ORF">HEB94_006108</name>
</gene>
<keyword evidence="2" id="KW-0677">Repeat</keyword>
<protein>
    <submittedName>
        <fullName evidence="6">CBS domain-containing protein</fullName>
    </submittedName>
</protein>
<accession>A0A927MYG3</accession>
<dbReference type="InterPro" id="IPR000644">
    <property type="entry name" value="CBS_dom"/>
</dbReference>
<dbReference type="InterPro" id="IPR046342">
    <property type="entry name" value="CBS_dom_sf"/>
</dbReference>
<dbReference type="Pfam" id="PF00582">
    <property type="entry name" value="Usp"/>
    <property type="match status" value="1"/>
</dbReference>
<evidence type="ECO:0000256" key="3">
    <source>
        <dbReference type="PROSITE-ProRule" id="PRU00703"/>
    </source>
</evidence>
<dbReference type="CDD" id="cd00293">
    <property type="entry name" value="USP-like"/>
    <property type="match status" value="1"/>
</dbReference>
<dbReference type="InterPro" id="IPR014729">
    <property type="entry name" value="Rossmann-like_a/b/a_fold"/>
</dbReference>
<dbReference type="InterPro" id="IPR006016">
    <property type="entry name" value="UspA"/>
</dbReference>
<dbReference type="PANTHER" id="PTHR48108:SF26">
    <property type="entry name" value="CBS DOMAIN-CONTAINING PROTEIN DDB_G0289609"/>
    <property type="match status" value="1"/>
</dbReference>